<reference evidence="1 2" key="1">
    <citation type="submission" date="2016-12" db="EMBL/GenBank/DDBJ databases">
        <title>Draft genome sequences of strains Salinicola socius SMB35, Salinicola sp. MH3R3-1 and Chromohalobacter sp. SMB17 from the Verkhnekamsk potash mining region of Russia.</title>
        <authorList>
            <person name="Mavrodi D.V."/>
            <person name="Olsson B.E."/>
            <person name="Korsakova E.S."/>
            <person name="Pyankova A."/>
            <person name="Mavrodi O.V."/>
            <person name="Plotnikova E.G."/>
        </authorList>
    </citation>
    <scope>NUCLEOTIDE SEQUENCE [LARGE SCALE GENOMIC DNA]</scope>
    <source>
        <strain evidence="1 2">SMB17</strain>
    </source>
</reference>
<organism evidence="1 2">
    <name type="scientific">Chromohalobacter japonicus</name>
    <dbReference type="NCBI Taxonomy" id="223900"/>
    <lineage>
        <taxon>Bacteria</taxon>
        <taxon>Pseudomonadati</taxon>
        <taxon>Pseudomonadota</taxon>
        <taxon>Gammaproteobacteria</taxon>
        <taxon>Oceanospirillales</taxon>
        <taxon>Halomonadaceae</taxon>
        <taxon>Chromohalobacter</taxon>
    </lineage>
</organism>
<protein>
    <submittedName>
        <fullName evidence="1">Uncharacterized protein</fullName>
    </submittedName>
</protein>
<dbReference type="Proteomes" id="UP000186806">
    <property type="component" value="Unassembled WGS sequence"/>
</dbReference>
<sequence length="93" mass="9859">MSIASTVKHASTLGQLALIGGAAYVGYRLYKGAASMPSVTETANKAWWKTSLGDVTQGVVKASSWGDSWEYNGPSATLEDVQQHYENGGFSTL</sequence>
<accession>A0A1Q8TCK5</accession>
<evidence type="ECO:0000313" key="2">
    <source>
        <dbReference type="Proteomes" id="UP000186806"/>
    </source>
</evidence>
<dbReference type="RefSeq" id="WP_075369281.1">
    <property type="nucleotide sequence ID" value="NZ_MSDQ01000024.1"/>
</dbReference>
<dbReference type="AlphaFoldDB" id="A0A1Q8TCK5"/>
<name>A0A1Q8TCK5_9GAMM</name>
<evidence type="ECO:0000313" key="1">
    <source>
        <dbReference type="EMBL" id="OLO11395.1"/>
    </source>
</evidence>
<gene>
    <name evidence="1" type="ORF">BTW10_09915</name>
</gene>
<dbReference type="EMBL" id="MSDQ01000024">
    <property type="protein sequence ID" value="OLO11395.1"/>
    <property type="molecule type" value="Genomic_DNA"/>
</dbReference>
<proteinExistence type="predicted"/>
<keyword evidence="2" id="KW-1185">Reference proteome</keyword>
<comment type="caution">
    <text evidence="1">The sequence shown here is derived from an EMBL/GenBank/DDBJ whole genome shotgun (WGS) entry which is preliminary data.</text>
</comment>